<dbReference type="InterPro" id="IPR036397">
    <property type="entry name" value="RNaseH_sf"/>
</dbReference>
<name>A0A6A4VU85_AMPAM</name>
<dbReference type="SUPFAM" id="SSF53098">
    <property type="entry name" value="Ribonuclease H-like"/>
    <property type="match status" value="1"/>
</dbReference>
<protein>
    <recommendedName>
        <fullName evidence="1">RNase H type-1 domain-containing protein</fullName>
    </recommendedName>
</protein>
<evidence type="ECO:0000313" key="2">
    <source>
        <dbReference type="EMBL" id="KAF0293468.1"/>
    </source>
</evidence>
<reference evidence="2 3" key="1">
    <citation type="submission" date="2019-07" db="EMBL/GenBank/DDBJ databases">
        <title>Draft genome assembly of a fouling barnacle, Amphibalanus amphitrite (Darwin, 1854): The first reference genome for Thecostraca.</title>
        <authorList>
            <person name="Kim W."/>
        </authorList>
    </citation>
    <scope>NUCLEOTIDE SEQUENCE [LARGE SCALE GENOMIC DNA]</scope>
    <source>
        <strain evidence="2">SNU_AA5</strain>
        <tissue evidence="2">Soma without cirri and trophi</tissue>
    </source>
</reference>
<feature type="domain" description="RNase H type-1" evidence="1">
    <location>
        <begin position="102"/>
        <end position="205"/>
    </location>
</feature>
<evidence type="ECO:0000259" key="1">
    <source>
        <dbReference type="PROSITE" id="PS50879"/>
    </source>
</evidence>
<dbReference type="EMBL" id="VIIS01001745">
    <property type="protein sequence ID" value="KAF0293468.1"/>
    <property type="molecule type" value="Genomic_DNA"/>
</dbReference>
<dbReference type="Proteomes" id="UP000440578">
    <property type="component" value="Unassembled WGS sequence"/>
</dbReference>
<dbReference type="PROSITE" id="PS50879">
    <property type="entry name" value="RNASE_H_1"/>
    <property type="match status" value="1"/>
</dbReference>
<comment type="caution">
    <text evidence="2">The sequence shown here is derived from an EMBL/GenBank/DDBJ whole genome shotgun (WGS) entry which is preliminary data.</text>
</comment>
<sequence>MQLRKLTGRSWGLEERQLRAVASGYVRGALEHAAAAWLPATPQSHVELLEREMRAAARTITGCPMSTPAHAVMAEAGLMPVAARRDVLAAKLLAKAHALPEGDPLRAVAEDGPPSRLKTVTGWRGLCSSFRAEMVALGAALNHLRDNPHHSSAPITICSDSQSALATLREGPASQKTLLGAAIWTELAALAGPSRRIHLQWVPSH</sequence>
<evidence type="ECO:0000313" key="3">
    <source>
        <dbReference type="Proteomes" id="UP000440578"/>
    </source>
</evidence>
<dbReference type="InterPro" id="IPR012337">
    <property type="entry name" value="RNaseH-like_sf"/>
</dbReference>
<dbReference type="Gene3D" id="3.30.420.10">
    <property type="entry name" value="Ribonuclease H-like superfamily/Ribonuclease H"/>
    <property type="match status" value="1"/>
</dbReference>
<proteinExistence type="predicted"/>
<dbReference type="InterPro" id="IPR002156">
    <property type="entry name" value="RNaseH_domain"/>
</dbReference>
<dbReference type="GO" id="GO:0003676">
    <property type="term" value="F:nucleic acid binding"/>
    <property type="evidence" value="ECO:0007669"/>
    <property type="project" value="InterPro"/>
</dbReference>
<organism evidence="2 3">
    <name type="scientific">Amphibalanus amphitrite</name>
    <name type="common">Striped barnacle</name>
    <name type="synonym">Balanus amphitrite</name>
    <dbReference type="NCBI Taxonomy" id="1232801"/>
    <lineage>
        <taxon>Eukaryota</taxon>
        <taxon>Metazoa</taxon>
        <taxon>Ecdysozoa</taxon>
        <taxon>Arthropoda</taxon>
        <taxon>Crustacea</taxon>
        <taxon>Multicrustacea</taxon>
        <taxon>Cirripedia</taxon>
        <taxon>Thoracica</taxon>
        <taxon>Thoracicalcarea</taxon>
        <taxon>Balanomorpha</taxon>
        <taxon>Balanoidea</taxon>
        <taxon>Balanidae</taxon>
        <taxon>Amphibalaninae</taxon>
        <taxon>Amphibalanus</taxon>
    </lineage>
</organism>
<dbReference type="GO" id="GO:0004523">
    <property type="term" value="F:RNA-DNA hybrid ribonuclease activity"/>
    <property type="evidence" value="ECO:0007669"/>
    <property type="project" value="InterPro"/>
</dbReference>
<dbReference type="AlphaFoldDB" id="A0A6A4VU85"/>
<dbReference type="OrthoDB" id="10065625at2759"/>
<keyword evidence="3" id="KW-1185">Reference proteome</keyword>
<gene>
    <name evidence="2" type="ORF">FJT64_008727</name>
</gene>
<accession>A0A6A4VU85</accession>